<keyword evidence="9" id="KW-0325">Glycoprotein</keyword>
<keyword evidence="10" id="KW-0449">Lipoprotein</keyword>
<evidence type="ECO:0000256" key="12">
    <source>
        <dbReference type="SAM" id="SignalP"/>
    </source>
</evidence>
<evidence type="ECO:0000256" key="7">
    <source>
        <dbReference type="ARBA" id="ARBA00022974"/>
    </source>
</evidence>
<dbReference type="SUPFAM" id="SSF82153">
    <property type="entry name" value="FAS1 domain"/>
    <property type="match status" value="2"/>
</dbReference>
<feature type="domain" description="FAS1" evidence="13">
    <location>
        <begin position="179"/>
        <end position="318"/>
    </location>
</feature>
<evidence type="ECO:0000256" key="4">
    <source>
        <dbReference type="ARBA" id="ARBA00022622"/>
    </source>
</evidence>
<dbReference type="InterPro" id="IPR000782">
    <property type="entry name" value="FAS1_domain"/>
</dbReference>
<dbReference type="InterPro" id="IPR036378">
    <property type="entry name" value="FAS1_dom_sf"/>
</dbReference>
<comment type="subcellular location">
    <subcellularLocation>
        <location evidence="1">Cell membrane</location>
        <topology evidence="1">Lipid-anchor</topology>
        <topology evidence="1">GPI-anchor</topology>
    </subcellularLocation>
</comment>
<dbReference type="Pfam" id="PF02469">
    <property type="entry name" value="Fasciclin"/>
    <property type="match status" value="2"/>
</dbReference>
<feature type="domain" description="FAS1" evidence="13">
    <location>
        <begin position="17"/>
        <end position="151"/>
    </location>
</feature>
<evidence type="ECO:0000256" key="1">
    <source>
        <dbReference type="ARBA" id="ARBA00004609"/>
    </source>
</evidence>
<sequence length="327" mass="34867">LVIVGVLLLAVADTSDAHNITRILADHPSLSTFNHYLTITHLAGEIDRRRTITVCVVDNAAMDDLLSKHFPLPTIKNILSLHVFADYFNAKKLHQVTQGSTTTSSLFQATGEAAGTSGYVNITDMKGGKVGFSPVDSSSQGPVATYVKSIAELPYDIAVIQISHILSSPEAEAPTGSPTDLNATSLMAKQGCKEFSDLIIAQGADATFAQSVQGGLTIFCPSGDALKSFMPKYKNLSNDDKTSIILYHGVPIYNSLGMLKSSNGLVNTLATEGAKKFDFTVQNNGDTVQLETKVVTATITGTLIDEDPLAVFKIDKVLQPTELFKAA</sequence>
<evidence type="ECO:0000256" key="10">
    <source>
        <dbReference type="ARBA" id="ARBA00023288"/>
    </source>
</evidence>
<protein>
    <submittedName>
        <fullName evidence="14">Fasciclin-like arabinogalactan protein 19</fullName>
    </submittedName>
</protein>
<evidence type="ECO:0000256" key="5">
    <source>
        <dbReference type="ARBA" id="ARBA00022729"/>
    </source>
</evidence>
<feature type="signal peptide" evidence="12">
    <location>
        <begin position="1"/>
        <end position="17"/>
    </location>
</feature>
<dbReference type="PANTHER" id="PTHR32382">
    <property type="entry name" value="FASCICLIN-LIKE ARABINOGALACTAN PROTEIN"/>
    <property type="match status" value="1"/>
</dbReference>
<dbReference type="AlphaFoldDB" id="S8EA80"/>
<dbReference type="PROSITE" id="PS50213">
    <property type="entry name" value="FAS1"/>
    <property type="match status" value="2"/>
</dbReference>
<evidence type="ECO:0000256" key="2">
    <source>
        <dbReference type="ARBA" id="ARBA00007843"/>
    </source>
</evidence>
<feature type="non-terminal residue" evidence="14">
    <location>
        <position position="1"/>
    </location>
</feature>
<feature type="chain" id="PRO_5004562898" evidence="12">
    <location>
        <begin position="18"/>
        <end position="327"/>
    </location>
</feature>
<dbReference type="FunFam" id="2.30.180.10:FF:000010">
    <property type="entry name" value="Fasciclin-like arabinogalactan protein 2"/>
    <property type="match status" value="1"/>
</dbReference>
<comment type="similarity">
    <text evidence="2">Belongs to the fasciclin-like AGP family.</text>
</comment>
<comment type="caution">
    <text evidence="14">The sequence shown here is derived from an EMBL/GenBank/DDBJ whole genome shotgun (WGS) entry which is preliminary data.</text>
</comment>
<proteinExistence type="inferred from homology"/>
<organism evidence="14 15">
    <name type="scientific">Genlisea aurea</name>
    <dbReference type="NCBI Taxonomy" id="192259"/>
    <lineage>
        <taxon>Eukaryota</taxon>
        <taxon>Viridiplantae</taxon>
        <taxon>Streptophyta</taxon>
        <taxon>Embryophyta</taxon>
        <taxon>Tracheophyta</taxon>
        <taxon>Spermatophyta</taxon>
        <taxon>Magnoliopsida</taxon>
        <taxon>eudicotyledons</taxon>
        <taxon>Gunneridae</taxon>
        <taxon>Pentapetalae</taxon>
        <taxon>asterids</taxon>
        <taxon>lamiids</taxon>
        <taxon>Lamiales</taxon>
        <taxon>Lentibulariaceae</taxon>
        <taxon>Genlisea</taxon>
    </lineage>
</organism>
<name>S8EA80_9LAMI</name>
<keyword evidence="5 12" id="KW-0732">Signal</keyword>
<evidence type="ECO:0000313" key="15">
    <source>
        <dbReference type="Proteomes" id="UP000015453"/>
    </source>
</evidence>
<dbReference type="InterPro" id="IPR033254">
    <property type="entry name" value="Plant_FLA"/>
</dbReference>
<evidence type="ECO:0000256" key="9">
    <source>
        <dbReference type="ARBA" id="ARBA00023180"/>
    </source>
</evidence>
<dbReference type="Gene3D" id="2.30.180.10">
    <property type="entry name" value="FAS1 domain"/>
    <property type="match status" value="2"/>
</dbReference>
<keyword evidence="6" id="KW-0677">Repeat</keyword>
<keyword evidence="4" id="KW-0336">GPI-anchor</keyword>
<keyword evidence="8" id="KW-0472">Membrane</keyword>
<evidence type="ECO:0000256" key="8">
    <source>
        <dbReference type="ARBA" id="ARBA00023136"/>
    </source>
</evidence>
<comment type="function">
    <text evidence="11">May be a cell surface adhesion protein.</text>
</comment>
<evidence type="ECO:0000256" key="3">
    <source>
        <dbReference type="ARBA" id="ARBA00022475"/>
    </source>
</evidence>
<accession>S8EA80</accession>
<dbReference type="SMART" id="SM00554">
    <property type="entry name" value="FAS1"/>
    <property type="match status" value="2"/>
</dbReference>
<dbReference type="EMBL" id="AUSU01002147">
    <property type="protein sequence ID" value="EPS69372.1"/>
    <property type="molecule type" value="Genomic_DNA"/>
</dbReference>
<dbReference type="OrthoDB" id="682048at2759"/>
<keyword evidence="7" id="KW-0654">Proteoglycan</keyword>
<dbReference type="GO" id="GO:0005886">
    <property type="term" value="C:plasma membrane"/>
    <property type="evidence" value="ECO:0007669"/>
    <property type="project" value="UniProtKB-SubCell"/>
</dbReference>
<gene>
    <name evidence="14" type="ORF">M569_05392</name>
</gene>
<evidence type="ECO:0000256" key="11">
    <source>
        <dbReference type="ARBA" id="ARBA00024686"/>
    </source>
</evidence>
<keyword evidence="15" id="KW-1185">Reference proteome</keyword>
<feature type="non-terminal residue" evidence="14">
    <location>
        <position position="327"/>
    </location>
</feature>
<dbReference type="FunFam" id="2.30.180.10:FF:000008">
    <property type="entry name" value="Fasciclin-like arabinogalactan protein 10"/>
    <property type="match status" value="1"/>
</dbReference>
<dbReference type="PANTHER" id="PTHR32382:SF82">
    <property type="entry name" value="FASCICLIN-LIKE ARABINOGALACTAN PROTEIN 2"/>
    <property type="match status" value="1"/>
</dbReference>
<reference evidence="14 15" key="1">
    <citation type="journal article" date="2013" name="BMC Genomics">
        <title>The miniature genome of a carnivorous plant Genlisea aurea contains a low number of genes and short non-coding sequences.</title>
        <authorList>
            <person name="Leushkin E.V."/>
            <person name="Sutormin R.A."/>
            <person name="Nabieva E.R."/>
            <person name="Penin A.A."/>
            <person name="Kondrashov A.S."/>
            <person name="Logacheva M.D."/>
        </authorList>
    </citation>
    <scope>NUCLEOTIDE SEQUENCE [LARGE SCALE GENOMIC DNA]</scope>
</reference>
<evidence type="ECO:0000256" key="6">
    <source>
        <dbReference type="ARBA" id="ARBA00022737"/>
    </source>
</evidence>
<dbReference type="GO" id="GO:0098552">
    <property type="term" value="C:side of membrane"/>
    <property type="evidence" value="ECO:0007669"/>
    <property type="project" value="UniProtKB-KW"/>
</dbReference>
<dbReference type="Proteomes" id="UP000015453">
    <property type="component" value="Unassembled WGS sequence"/>
</dbReference>
<evidence type="ECO:0000259" key="13">
    <source>
        <dbReference type="PROSITE" id="PS50213"/>
    </source>
</evidence>
<evidence type="ECO:0000313" key="14">
    <source>
        <dbReference type="EMBL" id="EPS69372.1"/>
    </source>
</evidence>
<keyword evidence="3" id="KW-1003">Cell membrane</keyword>